<evidence type="ECO:0008006" key="3">
    <source>
        <dbReference type="Google" id="ProtNLM"/>
    </source>
</evidence>
<reference evidence="2" key="1">
    <citation type="journal article" date="2013" name="Nature">
        <title>Pan genome of the phytoplankton Emiliania underpins its global distribution.</title>
        <authorList>
            <person name="Read B.A."/>
            <person name="Kegel J."/>
            <person name="Klute M.J."/>
            <person name="Kuo A."/>
            <person name="Lefebvre S.C."/>
            <person name="Maumus F."/>
            <person name="Mayer C."/>
            <person name="Miller J."/>
            <person name="Monier A."/>
            <person name="Salamov A."/>
            <person name="Young J."/>
            <person name="Aguilar M."/>
            <person name="Claverie J.M."/>
            <person name="Frickenhaus S."/>
            <person name="Gonzalez K."/>
            <person name="Herman E.K."/>
            <person name="Lin Y.C."/>
            <person name="Napier J."/>
            <person name="Ogata H."/>
            <person name="Sarno A.F."/>
            <person name="Shmutz J."/>
            <person name="Schroeder D."/>
            <person name="de Vargas C."/>
            <person name="Verret F."/>
            <person name="von Dassow P."/>
            <person name="Valentin K."/>
            <person name="Van de Peer Y."/>
            <person name="Wheeler G."/>
            <person name="Dacks J.B."/>
            <person name="Delwiche C.F."/>
            <person name="Dyhrman S.T."/>
            <person name="Glockner G."/>
            <person name="John U."/>
            <person name="Richards T."/>
            <person name="Worden A.Z."/>
            <person name="Zhang X."/>
            <person name="Grigoriev I.V."/>
            <person name="Allen A.E."/>
            <person name="Bidle K."/>
            <person name="Borodovsky M."/>
            <person name="Bowler C."/>
            <person name="Brownlee C."/>
            <person name="Cock J.M."/>
            <person name="Elias M."/>
            <person name="Gladyshev V.N."/>
            <person name="Groth M."/>
            <person name="Guda C."/>
            <person name="Hadaegh A."/>
            <person name="Iglesias-Rodriguez M.D."/>
            <person name="Jenkins J."/>
            <person name="Jones B.M."/>
            <person name="Lawson T."/>
            <person name="Leese F."/>
            <person name="Lindquist E."/>
            <person name="Lobanov A."/>
            <person name="Lomsadze A."/>
            <person name="Malik S.B."/>
            <person name="Marsh M.E."/>
            <person name="Mackinder L."/>
            <person name="Mock T."/>
            <person name="Mueller-Roeber B."/>
            <person name="Pagarete A."/>
            <person name="Parker M."/>
            <person name="Probert I."/>
            <person name="Quesneville H."/>
            <person name="Raines C."/>
            <person name="Rensing S.A."/>
            <person name="Riano-Pachon D.M."/>
            <person name="Richier S."/>
            <person name="Rokitta S."/>
            <person name="Shiraiwa Y."/>
            <person name="Soanes D.M."/>
            <person name="van der Giezen M."/>
            <person name="Wahlund T.M."/>
            <person name="Williams B."/>
            <person name="Wilson W."/>
            <person name="Wolfe G."/>
            <person name="Wurch L.L."/>
        </authorList>
    </citation>
    <scope>NUCLEOTIDE SEQUENCE</scope>
</reference>
<evidence type="ECO:0000313" key="2">
    <source>
        <dbReference type="Proteomes" id="UP000013827"/>
    </source>
</evidence>
<dbReference type="Proteomes" id="UP000013827">
    <property type="component" value="Unassembled WGS sequence"/>
</dbReference>
<dbReference type="HOGENOM" id="CLU_113099_0_0_1"/>
<organism evidence="1 2">
    <name type="scientific">Emiliania huxleyi (strain CCMP1516)</name>
    <dbReference type="NCBI Taxonomy" id="280463"/>
    <lineage>
        <taxon>Eukaryota</taxon>
        <taxon>Haptista</taxon>
        <taxon>Haptophyta</taxon>
        <taxon>Prymnesiophyceae</taxon>
        <taxon>Isochrysidales</taxon>
        <taxon>Noelaerhabdaceae</taxon>
        <taxon>Emiliania</taxon>
    </lineage>
</organism>
<keyword evidence="2" id="KW-1185">Reference proteome</keyword>
<dbReference type="PANTHER" id="PTHR22925:SF3">
    <property type="entry name" value="GLYCOSYL HYDROLASE FAMILY PROTEIN 43"/>
    <property type="match status" value="1"/>
</dbReference>
<dbReference type="GeneID" id="17250318"/>
<proteinExistence type="predicted"/>
<dbReference type="PaxDb" id="2903-EOD04168"/>
<sequence length="212" mass="24121">MFQDPASSRAFVYWRTRVNSHHTGFRAMELTDDCTNVRRESDHQLFQTANREAPAVFHARGQYYLWASGTAGWSPTTTHLYTADSPLGAFNRSGLNNSRGWLVGWDPPPIPEPGQHGNRRADGQPGEWAFGSQSTFILPNPLFDEVLHPTLAPFIYMADRWTPDDLYSMGTYVWLPLWIDPKNASRVRVEWHDSWRLDNATSPFLRAVTAGV</sequence>
<protein>
    <recommendedName>
        <fullName evidence="3">Glycosyl hydrolase family 43</fullName>
    </recommendedName>
</protein>
<evidence type="ECO:0000313" key="1">
    <source>
        <dbReference type="EnsemblProtists" id="EOD04168"/>
    </source>
</evidence>
<dbReference type="RefSeq" id="XP_005756597.1">
    <property type="nucleotide sequence ID" value="XM_005756540.1"/>
</dbReference>
<dbReference type="SUPFAM" id="SSF75005">
    <property type="entry name" value="Arabinanase/levansucrase/invertase"/>
    <property type="match status" value="1"/>
</dbReference>
<reference evidence="1" key="2">
    <citation type="submission" date="2024-10" db="UniProtKB">
        <authorList>
            <consortium name="EnsemblProtists"/>
        </authorList>
    </citation>
    <scope>IDENTIFICATION</scope>
</reference>
<accession>A0A0D3HYT3</accession>
<dbReference type="PANTHER" id="PTHR22925">
    <property type="entry name" value="GLYCOSYL HYDROLASE 43 FAMILY MEMBER"/>
    <property type="match status" value="1"/>
</dbReference>
<dbReference type="AlphaFoldDB" id="A0A0D3HYT3"/>
<dbReference type="EnsemblProtists" id="EOD04168">
    <property type="protein sequence ID" value="EOD04168"/>
    <property type="gene ID" value="EMIHUDRAFT_259712"/>
</dbReference>
<name>A0A0D3HYT3_EMIH1</name>
<dbReference type="InterPro" id="IPR023296">
    <property type="entry name" value="Glyco_hydro_beta-prop_sf"/>
</dbReference>
<dbReference type="KEGG" id="ehx:EMIHUDRAFT_259712"/>
<dbReference type="Gene3D" id="2.115.10.20">
    <property type="entry name" value="Glycosyl hydrolase domain, family 43"/>
    <property type="match status" value="1"/>
</dbReference>
<dbReference type="STRING" id="2903.R1B3P3"/>